<dbReference type="InterPro" id="IPR017871">
    <property type="entry name" value="ABC_transporter-like_CS"/>
</dbReference>
<dbReference type="NCBIfam" id="TIGR01727">
    <property type="entry name" value="oligo_HPY"/>
    <property type="match status" value="1"/>
</dbReference>
<dbReference type="PROSITE" id="PS50893">
    <property type="entry name" value="ABC_TRANSPORTER_2"/>
    <property type="match status" value="1"/>
</dbReference>
<dbReference type="GO" id="GO:0005524">
    <property type="term" value="F:ATP binding"/>
    <property type="evidence" value="ECO:0007669"/>
    <property type="project" value="UniProtKB-KW"/>
</dbReference>
<protein>
    <submittedName>
        <fullName evidence="9">ABC transporter ATP-binding protein</fullName>
    </submittedName>
</protein>
<evidence type="ECO:0000256" key="7">
    <source>
        <dbReference type="ARBA" id="ARBA00023136"/>
    </source>
</evidence>
<reference evidence="10" key="1">
    <citation type="journal article" date="2019" name="Int. J. Syst. Evol. Microbiol.">
        <title>The Global Catalogue of Microorganisms (GCM) 10K type strain sequencing project: providing services to taxonomists for standard genome sequencing and annotation.</title>
        <authorList>
            <consortium name="The Broad Institute Genomics Platform"/>
            <consortium name="The Broad Institute Genome Sequencing Center for Infectious Disease"/>
            <person name="Wu L."/>
            <person name="Ma J."/>
        </authorList>
    </citation>
    <scope>NUCLEOTIDE SEQUENCE [LARGE SCALE GENOMIC DNA]</scope>
    <source>
        <strain evidence="10">NBRC 101365</strain>
    </source>
</reference>
<evidence type="ECO:0000256" key="6">
    <source>
        <dbReference type="ARBA" id="ARBA00022840"/>
    </source>
</evidence>
<keyword evidence="4" id="KW-1003">Cell membrane</keyword>
<dbReference type="SMART" id="SM00382">
    <property type="entry name" value="AAA"/>
    <property type="match status" value="1"/>
</dbReference>
<dbReference type="PANTHER" id="PTHR43297:SF2">
    <property type="entry name" value="DIPEPTIDE TRANSPORT ATP-BINDING PROTEIN DPPD"/>
    <property type="match status" value="1"/>
</dbReference>
<evidence type="ECO:0000256" key="4">
    <source>
        <dbReference type="ARBA" id="ARBA00022475"/>
    </source>
</evidence>
<dbReference type="InterPro" id="IPR003439">
    <property type="entry name" value="ABC_transporter-like_ATP-bd"/>
</dbReference>
<evidence type="ECO:0000313" key="10">
    <source>
        <dbReference type="Proteomes" id="UP001156882"/>
    </source>
</evidence>
<evidence type="ECO:0000259" key="8">
    <source>
        <dbReference type="PROSITE" id="PS50893"/>
    </source>
</evidence>
<gene>
    <name evidence="9" type="ORF">GCM10007874_08250</name>
</gene>
<evidence type="ECO:0000256" key="5">
    <source>
        <dbReference type="ARBA" id="ARBA00022741"/>
    </source>
</evidence>
<dbReference type="InterPro" id="IPR003593">
    <property type="entry name" value="AAA+_ATPase"/>
</dbReference>
<evidence type="ECO:0000256" key="1">
    <source>
        <dbReference type="ARBA" id="ARBA00004417"/>
    </source>
</evidence>
<dbReference type="PANTHER" id="PTHR43297">
    <property type="entry name" value="OLIGOPEPTIDE TRANSPORT ATP-BINDING PROTEIN APPD"/>
    <property type="match status" value="1"/>
</dbReference>
<comment type="subcellular location">
    <subcellularLocation>
        <location evidence="1">Cell inner membrane</location>
        <topology evidence="1">Peripheral membrane protein</topology>
    </subcellularLocation>
</comment>
<sequence>MMSETEPTAAISIPGPTADVTAAGEPPILDVRKLSVTFQTENGPVCAVQDVSFALRPRQTLALVGESGSGKSVTSLAIMRLTPPAPKVRLGGSVLLQGSGAPRDLATLDSQAMRLVRGNEISMIFQEPMTSLNPVHRIGDQIAEAVMFHRGIGRRAALARAEELLDRVGIPEARHRLSSYPHHLSGGMRQRVMIAIALACDPRILIADEPTTALDVTVQAQILELLKELQAATGMAIIFITHNLGVVAEIADQVMVMYAGRIVEQGGVVPVMKQPRMPYTQGLLRSVPRMDFAGLGSRPLEAIPGSVPDPLNPPPGCAFEPRCAHAEPGICDSAIPPLEPVAAGHLVRCARWQAVAGEA</sequence>
<dbReference type="PROSITE" id="PS00211">
    <property type="entry name" value="ABC_TRANSPORTER_1"/>
    <property type="match status" value="1"/>
</dbReference>
<dbReference type="InterPro" id="IPR027417">
    <property type="entry name" value="P-loop_NTPase"/>
</dbReference>
<evidence type="ECO:0000256" key="2">
    <source>
        <dbReference type="ARBA" id="ARBA00005417"/>
    </source>
</evidence>
<feature type="domain" description="ABC transporter" evidence="8">
    <location>
        <begin position="31"/>
        <end position="284"/>
    </location>
</feature>
<comment type="caution">
    <text evidence="9">The sequence shown here is derived from an EMBL/GenBank/DDBJ whole genome shotgun (WGS) entry which is preliminary data.</text>
</comment>
<organism evidence="9 10">
    <name type="scientific">Labrys miyagiensis</name>
    <dbReference type="NCBI Taxonomy" id="346912"/>
    <lineage>
        <taxon>Bacteria</taxon>
        <taxon>Pseudomonadati</taxon>
        <taxon>Pseudomonadota</taxon>
        <taxon>Alphaproteobacteria</taxon>
        <taxon>Hyphomicrobiales</taxon>
        <taxon>Xanthobacteraceae</taxon>
        <taxon>Labrys</taxon>
    </lineage>
</organism>
<dbReference type="Pfam" id="PF08352">
    <property type="entry name" value="oligo_HPY"/>
    <property type="match status" value="1"/>
</dbReference>
<proteinExistence type="inferred from homology"/>
<dbReference type="InterPro" id="IPR050388">
    <property type="entry name" value="ABC_Ni/Peptide_Import"/>
</dbReference>
<dbReference type="Pfam" id="PF00005">
    <property type="entry name" value="ABC_tran"/>
    <property type="match status" value="1"/>
</dbReference>
<dbReference type="EMBL" id="BSPC01000006">
    <property type="protein sequence ID" value="GLS17810.1"/>
    <property type="molecule type" value="Genomic_DNA"/>
</dbReference>
<keyword evidence="3" id="KW-0813">Transport</keyword>
<comment type="similarity">
    <text evidence="2">Belongs to the ABC transporter superfamily.</text>
</comment>
<dbReference type="InterPro" id="IPR013563">
    <property type="entry name" value="Oligopep_ABC_C"/>
</dbReference>
<accession>A0ABQ6CCE3</accession>
<dbReference type="Gene3D" id="3.40.50.300">
    <property type="entry name" value="P-loop containing nucleotide triphosphate hydrolases"/>
    <property type="match status" value="1"/>
</dbReference>
<keyword evidence="7" id="KW-0472">Membrane</keyword>
<dbReference type="Proteomes" id="UP001156882">
    <property type="component" value="Unassembled WGS sequence"/>
</dbReference>
<evidence type="ECO:0000313" key="9">
    <source>
        <dbReference type="EMBL" id="GLS17810.1"/>
    </source>
</evidence>
<name>A0ABQ6CCE3_9HYPH</name>
<dbReference type="CDD" id="cd03257">
    <property type="entry name" value="ABC_NikE_OppD_transporters"/>
    <property type="match status" value="1"/>
</dbReference>
<keyword evidence="5" id="KW-0547">Nucleotide-binding</keyword>
<dbReference type="RefSeq" id="WP_284310651.1">
    <property type="nucleotide sequence ID" value="NZ_BSPC01000006.1"/>
</dbReference>
<dbReference type="SUPFAM" id="SSF52540">
    <property type="entry name" value="P-loop containing nucleoside triphosphate hydrolases"/>
    <property type="match status" value="1"/>
</dbReference>
<keyword evidence="10" id="KW-1185">Reference proteome</keyword>
<evidence type="ECO:0000256" key="3">
    <source>
        <dbReference type="ARBA" id="ARBA00022448"/>
    </source>
</evidence>
<keyword evidence="6 9" id="KW-0067">ATP-binding</keyword>